<evidence type="ECO:0000256" key="1">
    <source>
        <dbReference type="ARBA" id="ARBA00038048"/>
    </source>
</evidence>
<dbReference type="PANTHER" id="PTHR12286:SF5">
    <property type="entry name" value="SACCHAROPINE DEHYDROGENASE-LIKE OXIDOREDUCTASE"/>
    <property type="match status" value="1"/>
</dbReference>
<sequence>MPYDILVLGATGFTGRLIVRYLNAHPQHRTSFSLGIAGRSQSKLDALKEQEKLDDSITVVQVDVTQPSDIERAVKDAKVVINTVGPFIRWGAPVVRACVEHNVHYVDITGEVPWIYDIIQEFHDRALQNSTIVIPASGFDSVPSDYSAYLAHKALKSVAPNATMAETTSAFTLKAGISGGTLATVFEMLEVPRDKVKKSFANFATSPVKGKSTPAFQISYRLPHLTPPVYGGTFVMSSANRAIVQRTWGLQQQAGSASAYGPNFKYTEFMQTSGWLSGVVLSLTMAFGAMVLVALKPLRSLVQKYVAQPGQGPTQDELENGFFKTVTVASSDPLSETSAPVHVKSVFSAKGDGYLLTSVFTSEAALSILLDHDKLPTLGKQGGVLTPASALGDVLYNRLMATERFEEKWEQIDDKKSA</sequence>
<comment type="similarity">
    <text evidence="1">Belongs to the saccharopine dehydrogenase family.</text>
</comment>
<dbReference type="Proteomes" id="UP000320762">
    <property type="component" value="Unassembled WGS sequence"/>
</dbReference>
<dbReference type="Gene3D" id="3.40.50.720">
    <property type="entry name" value="NAD(P)-binding Rossmann-like Domain"/>
    <property type="match status" value="1"/>
</dbReference>
<dbReference type="GO" id="GO:0005739">
    <property type="term" value="C:mitochondrion"/>
    <property type="evidence" value="ECO:0007669"/>
    <property type="project" value="TreeGrafter"/>
</dbReference>
<dbReference type="InterPro" id="IPR005097">
    <property type="entry name" value="Sacchrp_dh_NADP-bd"/>
</dbReference>
<evidence type="ECO:0000313" key="5">
    <source>
        <dbReference type="Proteomes" id="UP000320762"/>
    </source>
</evidence>
<keyword evidence="2" id="KW-0812">Transmembrane</keyword>
<name>A0A550CJU2_9AGAR</name>
<dbReference type="GO" id="GO:0009247">
    <property type="term" value="P:glycolipid biosynthetic process"/>
    <property type="evidence" value="ECO:0007669"/>
    <property type="project" value="TreeGrafter"/>
</dbReference>
<reference evidence="4 5" key="1">
    <citation type="journal article" date="2019" name="New Phytol.">
        <title>Comparative genomics reveals unique wood-decay strategies and fruiting body development in the Schizophyllaceae.</title>
        <authorList>
            <person name="Almasi E."/>
            <person name="Sahu N."/>
            <person name="Krizsan K."/>
            <person name="Balint B."/>
            <person name="Kovacs G.M."/>
            <person name="Kiss B."/>
            <person name="Cseklye J."/>
            <person name="Drula E."/>
            <person name="Henrissat B."/>
            <person name="Nagy I."/>
            <person name="Chovatia M."/>
            <person name="Adam C."/>
            <person name="LaButti K."/>
            <person name="Lipzen A."/>
            <person name="Riley R."/>
            <person name="Grigoriev I.V."/>
            <person name="Nagy L.G."/>
        </authorList>
    </citation>
    <scope>NUCLEOTIDE SEQUENCE [LARGE SCALE GENOMIC DNA]</scope>
    <source>
        <strain evidence="4 5">NL-1724</strain>
    </source>
</reference>
<dbReference type="GO" id="GO:0005811">
    <property type="term" value="C:lipid droplet"/>
    <property type="evidence" value="ECO:0007669"/>
    <property type="project" value="TreeGrafter"/>
</dbReference>
<dbReference type="OrthoDB" id="10268090at2759"/>
<organism evidence="4 5">
    <name type="scientific">Schizophyllum amplum</name>
    <dbReference type="NCBI Taxonomy" id="97359"/>
    <lineage>
        <taxon>Eukaryota</taxon>
        <taxon>Fungi</taxon>
        <taxon>Dikarya</taxon>
        <taxon>Basidiomycota</taxon>
        <taxon>Agaricomycotina</taxon>
        <taxon>Agaricomycetes</taxon>
        <taxon>Agaricomycetidae</taxon>
        <taxon>Agaricales</taxon>
        <taxon>Schizophyllaceae</taxon>
        <taxon>Schizophyllum</taxon>
    </lineage>
</organism>
<dbReference type="EMBL" id="VDMD01000006">
    <property type="protein sequence ID" value="TRM65048.1"/>
    <property type="molecule type" value="Genomic_DNA"/>
</dbReference>
<keyword evidence="2" id="KW-1133">Transmembrane helix</keyword>
<comment type="caution">
    <text evidence="4">The sequence shown here is derived from an EMBL/GenBank/DDBJ whole genome shotgun (WGS) entry which is preliminary data.</text>
</comment>
<proteinExistence type="inferred from homology"/>
<dbReference type="PANTHER" id="PTHR12286">
    <property type="entry name" value="SACCHAROPINE DEHYDROGENASE-LIKE OXIDOREDUCTASE"/>
    <property type="match status" value="1"/>
</dbReference>
<dbReference type="InterPro" id="IPR036291">
    <property type="entry name" value="NAD(P)-bd_dom_sf"/>
</dbReference>
<evidence type="ECO:0000259" key="3">
    <source>
        <dbReference type="Pfam" id="PF03435"/>
    </source>
</evidence>
<gene>
    <name evidence="4" type="ORF">BD626DRAFT_455204</name>
</gene>
<keyword evidence="5" id="KW-1185">Reference proteome</keyword>
<evidence type="ECO:0000313" key="4">
    <source>
        <dbReference type="EMBL" id="TRM65048.1"/>
    </source>
</evidence>
<dbReference type="SUPFAM" id="SSF51735">
    <property type="entry name" value="NAD(P)-binding Rossmann-fold domains"/>
    <property type="match status" value="1"/>
</dbReference>
<accession>A0A550CJU2</accession>
<feature type="domain" description="Saccharopine dehydrogenase NADP binding" evidence="3">
    <location>
        <begin position="5"/>
        <end position="133"/>
    </location>
</feature>
<dbReference type="AlphaFoldDB" id="A0A550CJU2"/>
<feature type="transmembrane region" description="Helical" evidence="2">
    <location>
        <begin position="275"/>
        <end position="295"/>
    </location>
</feature>
<dbReference type="GO" id="GO:0005886">
    <property type="term" value="C:plasma membrane"/>
    <property type="evidence" value="ECO:0007669"/>
    <property type="project" value="TreeGrafter"/>
</dbReference>
<keyword evidence="2" id="KW-0472">Membrane</keyword>
<evidence type="ECO:0000256" key="2">
    <source>
        <dbReference type="SAM" id="Phobius"/>
    </source>
</evidence>
<protein>
    <submittedName>
        <fullName evidence="4">Saccharopine dehydrogenase-domain-containing protein</fullName>
    </submittedName>
</protein>
<dbReference type="InterPro" id="IPR051276">
    <property type="entry name" value="Saccharopine_DH-like_oxidrdct"/>
</dbReference>
<dbReference type="Pfam" id="PF03435">
    <property type="entry name" value="Sacchrp_dh_NADP"/>
    <property type="match status" value="1"/>
</dbReference>